<evidence type="ECO:0000256" key="7">
    <source>
        <dbReference type="SAM" id="SignalP"/>
    </source>
</evidence>
<evidence type="ECO:0000256" key="3">
    <source>
        <dbReference type="ARBA" id="ARBA00022748"/>
    </source>
</evidence>
<evidence type="ECO:0000256" key="4">
    <source>
        <dbReference type="ARBA" id="ARBA00022989"/>
    </source>
</evidence>
<feature type="transmembrane region" description="Helical" evidence="6">
    <location>
        <begin position="565"/>
        <end position="584"/>
    </location>
</feature>
<dbReference type="Pfam" id="PF13899">
    <property type="entry name" value="Thioredoxin_7"/>
    <property type="match status" value="1"/>
</dbReference>
<keyword evidence="4 6" id="KW-1133">Transmembrane helix</keyword>
<feature type="transmembrane region" description="Helical" evidence="6">
    <location>
        <begin position="316"/>
        <end position="342"/>
    </location>
</feature>
<feature type="transmembrane region" description="Helical" evidence="6">
    <location>
        <begin position="363"/>
        <end position="383"/>
    </location>
</feature>
<dbReference type="InterPro" id="IPR028250">
    <property type="entry name" value="DsbDN"/>
</dbReference>
<name>A0A1B1AFH2_9PROT</name>
<proteinExistence type="predicted"/>
<protein>
    <submittedName>
        <fullName evidence="10">Uncharacterized protein</fullName>
    </submittedName>
</protein>
<dbReference type="GO" id="GO:0016020">
    <property type="term" value="C:membrane"/>
    <property type="evidence" value="ECO:0007669"/>
    <property type="project" value="UniProtKB-SubCell"/>
</dbReference>
<dbReference type="GO" id="GO:0017004">
    <property type="term" value="P:cytochrome complex assembly"/>
    <property type="evidence" value="ECO:0007669"/>
    <property type="project" value="UniProtKB-KW"/>
</dbReference>
<feature type="chain" id="PRO_5008518703" evidence="7">
    <location>
        <begin position="23"/>
        <end position="705"/>
    </location>
</feature>
<dbReference type="InParanoid" id="A0A1B1AFH2"/>
<dbReference type="PANTHER" id="PTHR32234:SF3">
    <property type="entry name" value="SUPPRESSION OF COPPER SENSITIVITY PROTEIN"/>
    <property type="match status" value="1"/>
</dbReference>
<comment type="subcellular location">
    <subcellularLocation>
        <location evidence="1">Membrane</location>
        <topology evidence="1">Multi-pass membrane protein</topology>
    </subcellularLocation>
</comment>
<evidence type="ECO:0000313" key="10">
    <source>
        <dbReference type="EMBL" id="ANP45285.1"/>
    </source>
</evidence>
<dbReference type="STRING" id="1759059.ATE48_04855"/>
<dbReference type="GO" id="GO:0015035">
    <property type="term" value="F:protein-disulfide reductase activity"/>
    <property type="evidence" value="ECO:0007669"/>
    <property type="project" value="TreeGrafter"/>
</dbReference>
<dbReference type="Proteomes" id="UP000092498">
    <property type="component" value="Chromosome"/>
</dbReference>
<dbReference type="Pfam" id="PF11412">
    <property type="entry name" value="DsbD_N"/>
    <property type="match status" value="1"/>
</dbReference>
<evidence type="ECO:0000259" key="8">
    <source>
        <dbReference type="Pfam" id="PF02683"/>
    </source>
</evidence>
<feature type="transmembrane region" description="Helical" evidence="6">
    <location>
        <begin position="403"/>
        <end position="422"/>
    </location>
</feature>
<feature type="signal peptide" evidence="7">
    <location>
        <begin position="1"/>
        <end position="22"/>
    </location>
</feature>
<keyword evidence="5 6" id="KW-0472">Membrane</keyword>
<feature type="transmembrane region" description="Helical" evidence="6">
    <location>
        <begin position="541"/>
        <end position="558"/>
    </location>
</feature>
<dbReference type="KEGG" id="cbot:ATE48_04855"/>
<reference evidence="10 11" key="1">
    <citation type="submission" date="2015-11" db="EMBL/GenBank/DDBJ databases">
        <title>Whole-Genome Sequence of Candidatus Oderbacter manganicum from the National Park Lower Oder Valley, Germany.</title>
        <authorList>
            <person name="Braun B."/>
            <person name="Liere K."/>
            <person name="Szewzyk U."/>
        </authorList>
    </citation>
    <scope>NUCLEOTIDE SEQUENCE [LARGE SCALE GENOMIC DNA]</scope>
    <source>
        <strain evidence="10 11">OTSz_A_272</strain>
    </source>
</reference>
<feature type="domain" description="Cytochrome C biogenesis protein transmembrane" evidence="8">
    <location>
        <begin position="321"/>
        <end position="530"/>
    </location>
</feature>
<dbReference type="RefSeq" id="WP_066768335.1">
    <property type="nucleotide sequence ID" value="NZ_CP013244.1"/>
</dbReference>
<dbReference type="PANTHER" id="PTHR32234">
    <property type="entry name" value="THIOL:DISULFIDE INTERCHANGE PROTEIN DSBD"/>
    <property type="match status" value="1"/>
</dbReference>
<sequence length="705" mass="73369">MVRFVALAVFLLSLFVLTPASAQPLPGARQVDAGLHSSRAAVAPGETFTIALRETINEGWHTYWRNPGDSGEPTSLTWTLPAGWSAGAIQWPAPEAVPYAMLVNYGYEGEVLFPIAITVPANARPGSTVTLTAAAYWLVCADICIPEDATLTLTLPVAAQGRDDPQWAPRIAEAVANIPARQEGVNAVISVGSPARLTVSLSNADAIRNVRFFPFERGVVKAAQAQHVRVGPSGASFSLTPDLNPLGEAPLAGLVVYEMQEAGAWVRRGIEIEAQPGQPIAGTDEDAAPMSDDYTLGELEGGAGASAPVAENLTGLALLAAMGFAFLGGLILNIMPCVLPVLSVKALAFAGGVQNGEARRHGVLYFAGVMVTFLALAGVLIALRGAGEAVGWGFQLQAPWMTSLLALLFFVIGLNLLSVFAFGAGAQNVGSALAARGGDAGAFFTGALAVVAATPCTAPFMAGAIGAALTQSALTTLVIFAALGLGFALPLTILHFAPGLQRLIPKPGAWMERAKNVLAFPMFGAAVWLVWVLAAQTGADGVAALLWLAVAIGFFIVASRWGRAWLAIGVVALAVTGAFVWRPLVGVETQEVLASEPWSAARVSELQGEGRAVFVNFTAAWCVTCKVNEAAALTRPGVAQAFADTQTAYLVGDWTNRDEAIAAELAAHGRAGVPLYLYYPGDGGEPVVLPQVLSETLMLQTIEGE</sequence>
<accession>A0A1B1AFH2</accession>
<evidence type="ECO:0000256" key="6">
    <source>
        <dbReference type="SAM" id="Phobius"/>
    </source>
</evidence>
<dbReference type="GO" id="GO:0045454">
    <property type="term" value="P:cell redox homeostasis"/>
    <property type="evidence" value="ECO:0007669"/>
    <property type="project" value="TreeGrafter"/>
</dbReference>
<keyword evidence="3" id="KW-0201">Cytochrome c-type biogenesis</keyword>
<dbReference type="Pfam" id="PF02683">
    <property type="entry name" value="DsbD_TM"/>
    <property type="match status" value="1"/>
</dbReference>
<dbReference type="Gene3D" id="3.40.30.10">
    <property type="entry name" value="Glutaredoxin"/>
    <property type="match status" value="1"/>
</dbReference>
<keyword evidence="7" id="KW-0732">Signal</keyword>
<dbReference type="CDD" id="cd02953">
    <property type="entry name" value="DsbDgamma"/>
    <property type="match status" value="1"/>
</dbReference>
<keyword evidence="11" id="KW-1185">Reference proteome</keyword>
<feature type="transmembrane region" description="Helical" evidence="6">
    <location>
        <begin position="517"/>
        <end position="535"/>
    </location>
</feature>
<feature type="domain" description="Thiol:disulfide interchange protein DsbD N-terminal" evidence="9">
    <location>
        <begin position="42"/>
        <end position="154"/>
    </location>
</feature>
<keyword evidence="2 6" id="KW-0812">Transmembrane</keyword>
<evidence type="ECO:0000256" key="2">
    <source>
        <dbReference type="ARBA" id="ARBA00022692"/>
    </source>
</evidence>
<dbReference type="InterPro" id="IPR035671">
    <property type="entry name" value="DsbD_gamma"/>
</dbReference>
<evidence type="ECO:0000313" key="11">
    <source>
        <dbReference type="Proteomes" id="UP000092498"/>
    </source>
</evidence>
<dbReference type="InterPro" id="IPR036249">
    <property type="entry name" value="Thioredoxin-like_sf"/>
</dbReference>
<dbReference type="InterPro" id="IPR003834">
    <property type="entry name" value="Cyt_c_assmbl_TM_dom"/>
</dbReference>
<evidence type="ECO:0000256" key="1">
    <source>
        <dbReference type="ARBA" id="ARBA00004141"/>
    </source>
</evidence>
<organism evidence="10 11">
    <name type="scientific">Candidatus Viadribacter manganicus</name>
    <dbReference type="NCBI Taxonomy" id="1759059"/>
    <lineage>
        <taxon>Bacteria</taxon>
        <taxon>Pseudomonadati</taxon>
        <taxon>Pseudomonadota</taxon>
        <taxon>Alphaproteobacteria</taxon>
        <taxon>Hyphomonadales</taxon>
        <taxon>Hyphomonadaceae</taxon>
        <taxon>Candidatus Viadribacter</taxon>
    </lineage>
</organism>
<dbReference type="SUPFAM" id="SSF52833">
    <property type="entry name" value="Thioredoxin-like"/>
    <property type="match status" value="1"/>
</dbReference>
<dbReference type="FunCoup" id="A0A1B1AFH2">
    <property type="interactions" value="93"/>
</dbReference>
<feature type="transmembrane region" description="Helical" evidence="6">
    <location>
        <begin position="443"/>
        <end position="467"/>
    </location>
</feature>
<evidence type="ECO:0000259" key="9">
    <source>
        <dbReference type="Pfam" id="PF11412"/>
    </source>
</evidence>
<gene>
    <name evidence="10" type="ORF">ATE48_04855</name>
</gene>
<dbReference type="EMBL" id="CP013244">
    <property type="protein sequence ID" value="ANP45285.1"/>
    <property type="molecule type" value="Genomic_DNA"/>
</dbReference>
<feature type="transmembrane region" description="Helical" evidence="6">
    <location>
        <begin position="473"/>
        <end position="496"/>
    </location>
</feature>
<evidence type="ECO:0000256" key="5">
    <source>
        <dbReference type="ARBA" id="ARBA00023136"/>
    </source>
</evidence>
<dbReference type="AlphaFoldDB" id="A0A1B1AFH2"/>